<accession>A0A0V1HVZ2</accession>
<keyword evidence="2" id="KW-1185">Reference proteome</keyword>
<organism evidence="1 2">
    <name type="scientific">Trichinella zimbabwensis</name>
    <dbReference type="NCBI Taxonomy" id="268475"/>
    <lineage>
        <taxon>Eukaryota</taxon>
        <taxon>Metazoa</taxon>
        <taxon>Ecdysozoa</taxon>
        <taxon>Nematoda</taxon>
        <taxon>Enoplea</taxon>
        <taxon>Dorylaimia</taxon>
        <taxon>Trichinellida</taxon>
        <taxon>Trichinellidae</taxon>
        <taxon>Trichinella</taxon>
    </lineage>
</organism>
<proteinExistence type="predicted"/>
<dbReference type="EMBL" id="JYDP01000021">
    <property type="protein sequence ID" value="KRZ14915.1"/>
    <property type="molecule type" value="Genomic_DNA"/>
</dbReference>
<dbReference type="AlphaFoldDB" id="A0A0V1HVZ2"/>
<evidence type="ECO:0000313" key="2">
    <source>
        <dbReference type="Proteomes" id="UP000055024"/>
    </source>
</evidence>
<evidence type="ECO:0000313" key="1">
    <source>
        <dbReference type="EMBL" id="KRZ14915.1"/>
    </source>
</evidence>
<comment type="caution">
    <text evidence="1">The sequence shown here is derived from an EMBL/GenBank/DDBJ whole genome shotgun (WGS) entry which is preliminary data.</text>
</comment>
<gene>
    <name evidence="1" type="ORF">T11_2403</name>
</gene>
<sequence length="64" mass="7634">MRRVNFEMNNYKLNMNASVQCIDCLVAAIEFEFFEIDKIEKKKFPNDKKHAKSINKHVTRKSNK</sequence>
<name>A0A0V1HVZ2_9BILA</name>
<reference evidence="1 2" key="1">
    <citation type="submission" date="2015-01" db="EMBL/GenBank/DDBJ databases">
        <title>Evolution of Trichinella species and genotypes.</title>
        <authorList>
            <person name="Korhonen P.K."/>
            <person name="Edoardo P."/>
            <person name="Giuseppe L.R."/>
            <person name="Gasser R.B."/>
        </authorList>
    </citation>
    <scope>NUCLEOTIDE SEQUENCE [LARGE SCALE GENOMIC DNA]</scope>
    <source>
        <strain evidence="1">ISS1029</strain>
    </source>
</reference>
<dbReference type="Proteomes" id="UP000055024">
    <property type="component" value="Unassembled WGS sequence"/>
</dbReference>
<protein>
    <submittedName>
        <fullName evidence="1">Uncharacterized protein</fullName>
    </submittedName>
</protein>